<evidence type="ECO:0000313" key="1">
    <source>
        <dbReference type="EMBL" id="CAG8667766.1"/>
    </source>
</evidence>
<dbReference type="EMBL" id="CAJVPU010018756">
    <property type="protein sequence ID" value="CAG8667766.1"/>
    <property type="molecule type" value="Genomic_DNA"/>
</dbReference>
<protein>
    <submittedName>
        <fullName evidence="1">9451_t:CDS:1</fullName>
    </submittedName>
</protein>
<dbReference type="Proteomes" id="UP000789702">
    <property type="component" value="Unassembled WGS sequence"/>
</dbReference>
<keyword evidence="2" id="KW-1185">Reference proteome</keyword>
<organism evidence="1 2">
    <name type="scientific">Dentiscutata heterogama</name>
    <dbReference type="NCBI Taxonomy" id="1316150"/>
    <lineage>
        <taxon>Eukaryota</taxon>
        <taxon>Fungi</taxon>
        <taxon>Fungi incertae sedis</taxon>
        <taxon>Mucoromycota</taxon>
        <taxon>Glomeromycotina</taxon>
        <taxon>Glomeromycetes</taxon>
        <taxon>Diversisporales</taxon>
        <taxon>Gigasporaceae</taxon>
        <taxon>Dentiscutata</taxon>
    </lineage>
</organism>
<sequence length="102" mass="11890">MPPLIEYQNFFSKSREKKLALYSKQEPTMLKQDKFIAEYLEANNVCLIAIIQTVIERYKLAESKEFKHKFISDQEKTLLGNMVTANNTQLKSDRNSSIPMDI</sequence>
<gene>
    <name evidence="1" type="ORF">DHETER_LOCUS10044</name>
</gene>
<name>A0ACA9NN35_9GLOM</name>
<feature type="non-terminal residue" evidence="1">
    <location>
        <position position="102"/>
    </location>
</feature>
<reference evidence="1" key="1">
    <citation type="submission" date="2021-06" db="EMBL/GenBank/DDBJ databases">
        <authorList>
            <person name="Kallberg Y."/>
            <person name="Tangrot J."/>
            <person name="Rosling A."/>
        </authorList>
    </citation>
    <scope>NUCLEOTIDE SEQUENCE</scope>
    <source>
        <strain evidence="1">IL203A</strain>
    </source>
</reference>
<comment type="caution">
    <text evidence="1">The sequence shown here is derived from an EMBL/GenBank/DDBJ whole genome shotgun (WGS) entry which is preliminary data.</text>
</comment>
<proteinExistence type="predicted"/>
<feature type="non-terminal residue" evidence="1">
    <location>
        <position position="1"/>
    </location>
</feature>
<accession>A0ACA9NN35</accession>
<evidence type="ECO:0000313" key="2">
    <source>
        <dbReference type="Proteomes" id="UP000789702"/>
    </source>
</evidence>